<dbReference type="PANTHER" id="PTHR31331:SF8">
    <property type="entry name" value="LCCL DOMAIN PROTEIN (AFU_ORTHOLOGUE AFUA_5G02970)"/>
    <property type="match status" value="1"/>
</dbReference>
<evidence type="ECO:0000313" key="5">
    <source>
        <dbReference type="Proteomes" id="UP000799437"/>
    </source>
</evidence>
<proteinExistence type="predicted"/>
<dbReference type="Proteomes" id="UP000799437">
    <property type="component" value="Unassembled WGS sequence"/>
</dbReference>
<organism evidence="4 5">
    <name type="scientific">Pseudovirgaria hyperparasitica</name>
    <dbReference type="NCBI Taxonomy" id="470096"/>
    <lineage>
        <taxon>Eukaryota</taxon>
        <taxon>Fungi</taxon>
        <taxon>Dikarya</taxon>
        <taxon>Ascomycota</taxon>
        <taxon>Pezizomycotina</taxon>
        <taxon>Dothideomycetes</taxon>
        <taxon>Dothideomycetes incertae sedis</taxon>
        <taxon>Acrospermales</taxon>
        <taxon>Acrospermaceae</taxon>
        <taxon>Pseudovirgaria</taxon>
    </lineage>
</organism>
<feature type="transmembrane region" description="Helical" evidence="2">
    <location>
        <begin position="344"/>
        <end position="366"/>
    </location>
</feature>
<dbReference type="PROSITE" id="PS50820">
    <property type="entry name" value="LCCL"/>
    <property type="match status" value="1"/>
</dbReference>
<name>A0A6A6W0R0_9PEZI</name>
<evidence type="ECO:0000256" key="2">
    <source>
        <dbReference type="SAM" id="Phobius"/>
    </source>
</evidence>
<dbReference type="PANTHER" id="PTHR31331">
    <property type="entry name" value="LCCL DOMAIN PROTEIN (AFU_ORTHOLOGUE AFUA_5G08630)"/>
    <property type="match status" value="1"/>
</dbReference>
<feature type="domain" description="LCCL" evidence="3">
    <location>
        <begin position="171"/>
        <end position="272"/>
    </location>
</feature>
<sequence>MAHRLENTSNEPARPSEYRDDEASVSSDTITLDDSALIALSEASNDEYFRASQPRWKRYVPRISSSSRLSRYVKAVDKWIKGPQPPRRWHITPFFPAVQEFPIVLLERYCPKRKQKVAALILAYLAWFICFASILRKSAFSADVPGYGSPVNYGCEDRFWRDFNGCGLNGDLCRPFANRTIPFRCPANCKREIIANDHAVGDQEINYQSLVIGGADGDQSLDHARYRGDSFICGAGIHSGFIGDEKGGCGALRLTGEANHFPASKRKGISSVGFDSDFPLSFTFIDGSQAKCADLRWPLLGVSVIFTVIISLFTTSPAVFFWTMFTGMFFHTALVSDPPTQRDYHALISVTLERFLPAAFCAFVMYKYCAKRTLTGLTAQFEKTILWVGGCWVGSLNNYTFDKIPIQRLTPHDIKQQPGAIPALLIVIFSLLFIALGQAWALRVEGRLPRYLALYGTYVAGILIMVAIPSMNVRIHHYILGLLLIAGTSMQTRPSLLYQGILVGLFINGVARWGFASILETPFALRGDAKLGTLLPHILPPIIHANKGLSRHGVNPNITFEWKRPLPETPDRWEGVSVLVNDVERFRGYEDMGETSFTWEREADKLDLPTYFRFGYLRGSGVGDYSRAGVWGSDGGWTEMEAGPS</sequence>
<protein>
    <submittedName>
        <fullName evidence="4">LCCL domain-containing protein</fullName>
    </submittedName>
</protein>
<feature type="transmembrane region" description="Helical" evidence="2">
    <location>
        <begin position="420"/>
        <end position="440"/>
    </location>
</feature>
<evidence type="ECO:0000259" key="3">
    <source>
        <dbReference type="PROSITE" id="PS50820"/>
    </source>
</evidence>
<keyword evidence="2" id="KW-0812">Transmembrane</keyword>
<dbReference type="EMBL" id="ML996579">
    <property type="protein sequence ID" value="KAF2754661.1"/>
    <property type="molecule type" value="Genomic_DNA"/>
</dbReference>
<accession>A0A6A6W0R0</accession>
<feature type="transmembrane region" description="Helical" evidence="2">
    <location>
        <begin position="117"/>
        <end position="135"/>
    </location>
</feature>
<feature type="transmembrane region" description="Helical" evidence="2">
    <location>
        <begin position="496"/>
        <end position="515"/>
    </location>
</feature>
<dbReference type="AlphaFoldDB" id="A0A6A6W0R0"/>
<dbReference type="InterPro" id="IPR004043">
    <property type="entry name" value="LCCL"/>
</dbReference>
<dbReference type="GeneID" id="54483540"/>
<feature type="transmembrane region" description="Helical" evidence="2">
    <location>
        <begin position="452"/>
        <end position="475"/>
    </location>
</feature>
<dbReference type="InterPro" id="IPR036609">
    <property type="entry name" value="LCCL_sf"/>
</dbReference>
<dbReference type="OrthoDB" id="441660at2759"/>
<evidence type="ECO:0000256" key="1">
    <source>
        <dbReference type="SAM" id="MobiDB-lite"/>
    </source>
</evidence>
<dbReference type="InterPro" id="IPR051957">
    <property type="entry name" value="CRISP-LCCL_domain"/>
</dbReference>
<keyword evidence="2" id="KW-1133">Transmembrane helix</keyword>
<gene>
    <name evidence="4" type="ORF">EJ05DRAFT_456137</name>
</gene>
<feature type="transmembrane region" description="Helical" evidence="2">
    <location>
        <begin position="299"/>
        <end position="324"/>
    </location>
</feature>
<evidence type="ECO:0000313" key="4">
    <source>
        <dbReference type="EMBL" id="KAF2754661.1"/>
    </source>
</evidence>
<keyword evidence="2" id="KW-0472">Membrane</keyword>
<keyword evidence="5" id="KW-1185">Reference proteome</keyword>
<dbReference type="Pfam" id="PF03815">
    <property type="entry name" value="LCCL"/>
    <property type="match status" value="1"/>
</dbReference>
<dbReference type="RefSeq" id="XP_033597112.1">
    <property type="nucleotide sequence ID" value="XM_033742486.1"/>
</dbReference>
<feature type="region of interest" description="Disordered" evidence="1">
    <location>
        <begin position="1"/>
        <end position="26"/>
    </location>
</feature>
<dbReference type="SUPFAM" id="SSF69848">
    <property type="entry name" value="LCCL domain"/>
    <property type="match status" value="1"/>
</dbReference>
<reference evidence="4" key="1">
    <citation type="journal article" date="2020" name="Stud. Mycol.">
        <title>101 Dothideomycetes genomes: a test case for predicting lifestyles and emergence of pathogens.</title>
        <authorList>
            <person name="Haridas S."/>
            <person name="Albert R."/>
            <person name="Binder M."/>
            <person name="Bloem J."/>
            <person name="Labutti K."/>
            <person name="Salamov A."/>
            <person name="Andreopoulos B."/>
            <person name="Baker S."/>
            <person name="Barry K."/>
            <person name="Bills G."/>
            <person name="Bluhm B."/>
            <person name="Cannon C."/>
            <person name="Castanera R."/>
            <person name="Culley D."/>
            <person name="Daum C."/>
            <person name="Ezra D."/>
            <person name="Gonzalez J."/>
            <person name="Henrissat B."/>
            <person name="Kuo A."/>
            <person name="Liang C."/>
            <person name="Lipzen A."/>
            <person name="Lutzoni F."/>
            <person name="Magnuson J."/>
            <person name="Mondo S."/>
            <person name="Nolan M."/>
            <person name="Ohm R."/>
            <person name="Pangilinan J."/>
            <person name="Park H.-J."/>
            <person name="Ramirez L."/>
            <person name="Alfaro M."/>
            <person name="Sun H."/>
            <person name="Tritt A."/>
            <person name="Yoshinaga Y."/>
            <person name="Zwiers L.-H."/>
            <person name="Turgeon B."/>
            <person name="Goodwin S."/>
            <person name="Spatafora J."/>
            <person name="Crous P."/>
            <person name="Grigoriev I."/>
        </authorList>
    </citation>
    <scope>NUCLEOTIDE SEQUENCE</scope>
    <source>
        <strain evidence="4">CBS 121739</strain>
    </source>
</reference>
<dbReference type="Gene3D" id="2.170.130.20">
    <property type="entry name" value="LCCL-like domain"/>
    <property type="match status" value="1"/>
</dbReference>